<dbReference type="EMBL" id="CALSDN010000007">
    <property type="protein sequence ID" value="CAH6721977.1"/>
    <property type="molecule type" value="Genomic_DNA"/>
</dbReference>
<proteinExistence type="predicted"/>
<reference evidence="1" key="1">
    <citation type="submission" date="2022-06" db="EMBL/GenBank/DDBJ databases">
        <authorList>
            <person name="Legras J.-L."/>
            <person name="Devillers H."/>
            <person name="Grondin C."/>
        </authorList>
    </citation>
    <scope>NUCLEOTIDE SEQUENCE</scope>
    <source>
        <strain evidence="1">CLIB 1444</strain>
    </source>
</reference>
<name>A0ACA9YAA1_9ASCO</name>
<evidence type="ECO:0000313" key="2">
    <source>
        <dbReference type="Proteomes" id="UP001152531"/>
    </source>
</evidence>
<comment type="caution">
    <text evidence="1">The sequence shown here is derived from an EMBL/GenBank/DDBJ whole genome shotgun (WGS) entry which is preliminary data.</text>
</comment>
<sequence>MGKVVKKQKVKNGVKNTKKDITTQVEIEREDEIKDNGEESEENSSENDSQSSDEDEMSQDSDVSGDADSEKEDEEDSEQEESEEEDDDFPMKQKKSKNREDGSESFATALNSIIGSKLKAHDRSAPIMVRNKKVLKKLESDKLEAKAKRAILSEKKQLYDKFRVKNLLAADTEDLNKIMENEKKLKKTAQRGVVKLFNAIISTQVKTTEALKTEKVGEVKKEELFNEMSKEKFLDLVQSAGK</sequence>
<dbReference type="Proteomes" id="UP001152531">
    <property type="component" value="Unassembled WGS sequence"/>
</dbReference>
<evidence type="ECO:0000313" key="1">
    <source>
        <dbReference type="EMBL" id="CAH6721977.1"/>
    </source>
</evidence>
<protein>
    <submittedName>
        <fullName evidence="1">Ribosomal RNA-processing protein 15</fullName>
    </submittedName>
</protein>
<organism evidence="1 2">
    <name type="scientific">[Candida] jaroonii</name>
    <dbReference type="NCBI Taxonomy" id="467808"/>
    <lineage>
        <taxon>Eukaryota</taxon>
        <taxon>Fungi</taxon>
        <taxon>Dikarya</taxon>
        <taxon>Ascomycota</taxon>
        <taxon>Saccharomycotina</taxon>
        <taxon>Pichiomycetes</taxon>
        <taxon>Debaryomycetaceae</taxon>
        <taxon>Yamadazyma</taxon>
    </lineage>
</organism>
<accession>A0ACA9YAA1</accession>
<keyword evidence="2" id="KW-1185">Reference proteome</keyword>
<gene>
    <name evidence="1" type="ORF">CLIB1444_07S06722</name>
</gene>